<dbReference type="Proteomes" id="UP000245609">
    <property type="component" value="Unassembled WGS sequence"/>
</dbReference>
<keyword evidence="3" id="KW-1185">Reference proteome</keyword>
<dbReference type="InterPro" id="IPR021109">
    <property type="entry name" value="Peptidase_aspartic_dom_sf"/>
</dbReference>
<dbReference type="AlphaFoldDB" id="A0A2T9Y4F5"/>
<feature type="compositionally biased region" description="Polar residues" evidence="1">
    <location>
        <begin position="29"/>
        <end position="44"/>
    </location>
</feature>
<name>A0A2T9Y4F5_9FUNG</name>
<organism evidence="2 3">
    <name type="scientific">Smittium megazygosporum</name>
    <dbReference type="NCBI Taxonomy" id="133381"/>
    <lineage>
        <taxon>Eukaryota</taxon>
        <taxon>Fungi</taxon>
        <taxon>Fungi incertae sedis</taxon>
        <taxon>Zoopagomycota</taxon>
        <taxon>Kickxellomycotina</taxon>
        <taxon>Harpellomycetes</taxon>
        <taxon>Harpellales</taxon>
        <taxon>Legeriomycetaceae</taxon>
        <taxon>Smittium</taxon>
    </lineage>
</organism>
<evidence type="ECO:0000256" key="1">
    <source>
        <dbReference type="SAM" id="MobiDB-lite"/>
    </source>
</evidence>
<gene>
    <name evidence="2" type="ORF">BB560_006542</name>
</gene>
<dbReference type="Gene3D" id="2.40.70.10">
    <property type="entry name" value="Acid Proteases"/>
    <property type="match status" value="1"/>
</dbReference>
<sequence>MKISSQTGTFFYFKKSGHNSRDCCKGPWNGSTNQITRNSSSNAKPKNVEYKKPYNQSEVELKNAYTAAGHKTADLQVLLEKKNKPTATIRPKKEIRLNEGNENYSIKNDLVNSKANISFSQLIQSSPEIRSELTLLLKKPQIDKEARILEHNSTTNCKSAIRIHGKKHIVVIDTGAALPISIANHDFNANLIVMRTNKEALILGIDRLRRHQAVIDIYNKELILPKLKYDVILSISTSIEIERFNRLYEDTNEDANEDTNEDTNEDKYEVFGIGKQVEDKTESHKNDEANSDILVNDYTQLTGTNIVEHSIDTGDSKPLKIRPYRIPQALKQEAQKETKQIW</sequence>
<proteinExistence type="predicted"/>
<comment type="caution">
    <text evidence="2">The sequence shown here is derived from an EMBL/GenBank/DDBJ whole genome shotgun (WGS) entry which is preliminary data.</text>
</comment>
<reference evidence="2 3" key="1">
    <citation type="journal article" date="2018" name="MBio">
        <title>Comparative Genomics Reveals the Core Gene Toolbox for the Fungus-Insect Symbiosis.</title>
        <authorList>
            <person name="Wang Y."/>
            <person name="Stata M."/>
            <person name="Wang W."/>
            <person name="Stajich J.E."/>
            <person name="White M.M."/>
            <person name="Moncalvo J.M."/>
        </authorList>
    </citation>
    <scope>NUCLEOTIDE SEQUENCE [LARGE SCALE GENOMIC DNA]</scope>
    <source>
        <strain evidence="2 3">SC-DP-2</strain>
    </source>
</reference>
<protein>
    <recommendedName>
        <fullName evidence="4">Aspartic peptidase DDI1-type domain-containing protein</fullName>
    </recommendedName>
</protein>
<dbReference type="EMBL" id="MBFS01003347">
    <property type="protein sequence ID" value="PVU87193.1"/>
    <property type="molecule type" value="Genomic_DNA"/>
</dbReference>
<evidence type="ECO:0008006" key="4">
    <source>
        <dbReference type="Google" id="ProtNLM"/>
    </source>
</evidence>
<feature type="region of interest" description="Disordered" evidence="1">
    <location>
        <begin position="28"/>
        <end position="47"/>
    </location>
</feature>
<evidence type="ECO:0000313" key="3">
    <source>
        <dbReference type="Proteomes" id="UP000245609"/>
    </source>
</evidence>
<accession>A0A2T9Y4F5</accession>
<dbReference type="OrthoDB" id="5597136at2759"/>
<evidence type="ECO:0000313" key="2">
    <source>
        <dbReference type="EMBL" id="PVU87193.1"/>
    </source>
</evidence>
<dbReference type="STRING" id="133381.A0A2T9Y4F5"/>
<dbReference type="Pfam" id="PF08284">
    <property type="entry name" value="RVP_2"/>
    <property type="match status" value="1"/>
</dbReference>